<keyword evidence="3" id="KW-0879">Wnt signaling pathway</keyword>
<feature type="compositionally biased region" description="Polar residues" evidence="6">
    <location>
        <begin position="37"/>
        <end position="49"/>
    </location>
</feature>
<evidence type="ECO:0000313" key="7">
    <source>
        <dbReference type="EMBL" id="CAF2888171.1"/>
    </source>
</evidence>
<evidence type="ECO:0000256" key="1">
    <source>
        <dbReference type="ARBA" id="ARBA00004413"/>
    </source>
</evidence>
<sequence>MESEDYGSGVQPPSSCLDGKDQALLWQHGHYMGQESGFHSGSGTQNPSIVSGRDSDLLDPSISDVLSTHGSMYSEGGNSSVHGSFFGMSSSEAGQSCSSSGTNSSERMEEFIPTLTKILKDEDEFVVREALANIDKGSKKEYFLRGIMANAEIVGSIGKSLSGDEASIKSASNILRNMSLHKMGRSSITADPHAIPSLVRLLSSSVDRVLFCGITILHNLLIHQEEGAKRVMKEAGVLHKMTQLLKRDNAKLLTIVTDCLRILAYGNQQSKIAILEANGPYLLVKIMEHQQYEKLLMMTSRLLKVLSVCSKNKIAIIEAGGMDALAKQVGHPNSRLMHNCIWTLRNLSDAGTMIENIEPLISVTVQLLHHNDINIIICAAGIISNLTCNNQRNKIAVCHAGGINALVDLVKNYGSKNDCVEPAMCALRHLTNNHPEFETAQNVLCYQLGALPIIINVLHNTNYRPLIKAILGVIRNLAQRPSNQNALREHGYLHELAHLLRISLEDHGGPVDGVGVPEILEFTIGALLIFAKDSQNRILIRNIPKFVLSLLEVVQGRVSENIQRVTAGLICEIASDREGALCLYQHGAMEPVKFLLNSKNDKIASYATTIMYSLSSVPKQQMPQSHHQDWSHQSNMMNPPGGGGGGYQTSHGPSRGYSNMAYDGGIPIEPMEGLGLGGTGFGTMDDDCMDLGGGGINTSQVPPPPNEMNTPSDIGFDWTDL</sequence>
<dbReference type="GO" id="GO:0045296">
    <property type="term" value="F:cadherin binding"/>
    <property type="evidence" value="ECO:0007669"/>
    <property type="project" value="InterPro"/>
</dbReference>
<feature type="repeat" description="ARM" evidence="5">
    <location>
        <begin position="193"/>
        <end position="236"/>
    </location>
</feature>
<dbReference type="EMBL" id="HACA01016304">
    <property type="protein sequence ID" value="CDW33665.1"/>
    <property type="molecule type" value="Transcribed_RNA"/>
</dbReference>
<comment type="subcellular location">
    <subcellularLocation>
        <location evidence="1">Cell membrane</location>
        <topology evidence="1">Peripheral membrane protein</topology>
        <orientation evidence="1">Cytoplasmic side</orientation>
    </subcellularLocation>
</comment>
<dbReference type="GO" id="GO:0016055">
    <property type="term" value="P:Wnt signaling pathway"/>
    <property type="evidence" value="ECO:0007669"/>
    <property type="project" value="UniProtKB-KW"/>
</dbReference>
<feature type="region of interest" description="Disordered" evidence="6">
    <location>
        <begin position="697"/>
        <end position="721"/>
    </location>
</feature>
<dbReference type="PROSITE" id="PS50176">
    <property type="entry name" value="ARM_REPEAT"/>
    <property type="match status" value="4"/>
</dbReference>
<gene>
    <name evidence="7" type="ORF">LSAA_6970</name>
</gene>
<dbReference type="AlphaFoldDB" id="A0A0K2U6H8"/>
<dbReference type="Proteomes" id="UP000675881">
    <property type="component" value="Chromosome 3"/>
</dbReference>
<feature type="repeat" description="ARM" evidence="5">
    <location>
        <begin position="401"/>
        <end position="436"/>
    </location>
</feature>
<feature type="region of interest" description="Disordered" evidence="6">
    <location>
        <begin position="35"/>
        <end position="56"/>
    </location>
</feature>
<proteinExistence type="predicted"/>
<dbReference type="PANTHER" id="PTHR45976">
    <property type="entry name" value="ARMADILLO SEGMENT POLARITY PROTEIN"/>
    <property type="match status" value="1"/>
</dbReference>
<dbReference type="OrthoDB" id="195736at2759"/>
<evidence type="ECO:0000256" key="3">
    <source>
        <dbReference type="ARBA" id="ARBA00022687"/>
    </source>
</evidence>
<feature type="repeat" description="ARM" evidence="5">
    <location>
        <begin position="449"/>
        <end position="492"/>
    </location>
</feature>
<dbReference type="Pfam" id="PF00514">
    <property type="entry name" value="Arm"/>
    <property type="match status" value="2"/>
</dbReference>
<dbReference type="SUPFAM" id="SSF48371">
    <property type="entry name" value="ARM repeat"/>
    <property type="match status" value="1"/>
</dbReference>
<dbReference type="InterPro" id="IPR011989">
    <property type="entry name" value="ARM-like"/>
</dbReference>
<evidence type="ECO:0000256" key="2">
    <source>
        <dbReference type="ARBA" id="ARBA00022289"/>
    </source>
</evidence>
<dbReference type="Gene3D" id="1.25.10.10">
    <property type="entry name" value="Leucine-rich Repeat Variant"/>
    <property type="match status" value="1"/>
</dbReference>
<dbReference type="GO" id="GO:0007155">
    <property type="term" value="P:cell adhesion"/>
    <property type="evidence" value="ECO:0007669"/>
    <property type="project" value="InterPro"/>
</dbReference>
<dbReference type="InterPro" id="IPR013284">
    <property type="entry name" value="Beta-catenin"/>
</dbReference>
<reference evidence="7" key="2">
    <citation type="submission" date="2021-02" db="EMBL/GenBank/DDBJ databases">
        <authorList>
            <person name="Bekaert M."/>
        </authorList>
    </citation>
    <scope>NUCLEOTIDE SEQUENCE</scope>
    <source>
        <strain evidence="7">IoA-00</strain>
    </source>
</reference>
<evidence type="ECO:0000256" key="6">
    <source>
        <dbReference type="SAM" id="MobiDB-lite"/>
    </source>
</evidence>
<dbReference type="GO" id="GO:0005886">
    <property type="term" value="C:plasma membrane"/>
    <property type="evidence" value="ECO:0007669"/>
    <property type="project" value="UniProtKB-SubCell"/>
</dbReference>
<reference evidence="8" key="1">
    <citation type="submission" date="2014-05" db="EMBL/GenBank/DDBJ databases">
        <authorList>
            <person name="Chronopoulou M."/>
        </authorList>
    </citation>
    <scope>NUCLEOTIDE SEQUENCE</scope>
    <source>
        <tissue evidence="8">Whole organism</tissue>
    </source>
</reference>
<dbReference type="EMBL" id="HG994582">
    <property type="protein sequence ID" value="CAF2888171.1"/>
    <property type="molecule type" value="Genomic_DNA"/>
</dbReference>
<evidence type="ECO:0000256" key="4">
    <source>
        <dbReference type="ARBA" id="ARBA00022889"/>
    </source>
</evidence>
<feature type="repeat" description="ARM" evidence="5">
    <location>
        <begin position="359"/>
        <end position="401"/>
    </location>
</feature>
<dbReference type="SMART" id="SM00185">
    <property type="entry name" value="ARM"/>
    <property type="match status" value="10"/>
</dbReference>
<dbReference type="PRINTS" id="PR01869">
    <property type="entry name" value="BCATNINFAMLY"/>
</dbReference>
<evidence type="ECO:0000313" key="8">
    <source>
        <dbReference type="EMBL" id="CDW33665.1"/>
    </source>
</evidence>
<keyword evidence="9" id="KW-1185">Reference proteome</keyword>
<dbReference type="InterPro" id="IPR016024">
    <property type="entry name" value="ARM-type_fold"/>
</dbReference>
<organism evidence="8">
    <name type="scientific">Lepeophtheirus salmonis</name>
    <name type="common">Salmon louse</name>
    <name type="synonym">Caligus salmonis</name>
    <dbReference type="NCBI Taxonomy" id="72036"/>
    <lineage>
        <taxon>Eukaryota</taxon>
        <taxon>Metazoa</taxon>
        <taxon>Ecdysozoa</taxon>
        <taxon>Arthropoda</taxon>
        <taxon>Crustacea</taxon>
        <taxon>Multicrustacea</taxon>
        <taxon>Hexanauplia</taxon>
        <taxon>Copepoda</taxon>
        <taxon>Siphonostomatoida</taxon>
        <taxon>Caligidae</taxon>
        <taxon>Lepeophtheirus</taxon>
    </lineage>
</organism>
<dbReference type="InterPro" id="IPR000225">
    <property type="entry name" value="Armadillo"/>
</dbReference>
<protein>
    <recommendedName>
        <fullName evidence="2">Armadillo segment polarity protein</fullName>
    </recommendedName>
</protein>
<evidence type="ECO:0000313" key="9">
    <source>
        <dbReference type="Proteomes" id="UP000675881"/>
    </source>
</evidence>
<keyword evidence="4" id="KW-0130">Cell adhesion</keyword>
<name>A0A0K2U6H8_LEPSM</name>
<evidence type="ECO:0000256" key="5">
    <source>
        <dbReference type="PROSITE-ProRule" id="PRU00259"/>
    </source>
</evidence>
<accession>A0A0K2U6H8</accession>